<evidence type="ECO:0000256" key="6">
    <source>
        <dbReference type="ARBA" id="ARBA00023136"/>
    </source>
</evidence>
<evidence type="ECO:0000256" key="1">
    <source>
        <dbReference type="ARBA" id="ARBA00004202"/>
    </source>
</evidence>
<dbReference type="PANTHER" id="PTHR37316:SF3">
    <property type="entry name" value="TEICHOIC ACID GLYCEROL-PHOSPHATE TRANSFERASE"/>
    <property type="match status" value="1"/>
</dbReference>
<dbReference type="InterPro" id="IPR051612">
    <property type="entry name" value="Teichoic_Acid_Biosynth"/>
</dbReference>
<dbReference type="Pfam" id="PF04464">
    <property type="entry name" value="Glyphos_transf"/>
    <property type="match status" value="1"/>
</dbReference>
<dbReference type="InterPro" id="IPR007554">
    <property type="entry name" value="Glycerophosphate_synth"/>
</dbReference>
<dbReference type="EMBL" id="MT799690">
    <property type="protein sequence ID" value="QOW37936.1"/>
    <property type="molecule type" value="Genomic_DNA"/>
</dbReference>
<reference evidence="7" key="1">
    <citation type="journal article" date="2020" name="FEMS Microbiol. Lett.">
        <title>Screening for texturing Leuconostoc and genomics behind polysaccharide production.</title>
        <authorList>
            <person name="Poulsen V.K."/>
            <person name="Koza A."/>
            <person name="Al-Nakeeb K."/>
            <person name="Oeregaard G."/>
        </authorList>
    </citation>
    <scope>NUCLEOTIDE SEQUENCE</scope>
    <source>
        <strain evidence="7">Ln4</strain>
    </source>
</reference>
<evidence type="ECO:0000256" key="2">
    <source>
        <dbReference type="ARBA" id="ARBA00010488"/>
    </source>
</evidence>
<dbReference type="GO" id="GO:0047355">
    <property type="term" value="F:CDP-glycerol glycerophosphotransferase activity"/>
    <property type="evidence" value="ECO:0007669"/>
    <property type="project" value="InterPro"/>
</dbReference>
<dbReference type="InterPro" id="IPR043149">
    <property type="entry name" value="TagF_N"/>
</dbReference>
<dbReference type="AlphaFoldDB" id="A0A7S7A9Y2"/>
<name>A0A7S7A9Y2_LEUME</name>
<evidence type="ECO:0000313" key="7">
    <source>
        <dbReference type="EMBL" id="QOW37936.1"/>
    </source>
</evidence>
<protein>
    <submittedName>
        <fullName evidence="7">Glycerophosphotransferase</fullName>
    </submittedName>
</protein>
<dbReference type="SUPFAM" id="SSF53756">
    <property type="entry name" value="UDP-Glycosyltransferase/glycogen phosphorylase"/>
    <property type="match status" value="1"/>
</dbReference>
<keyword evidence="3" id="KW-1003">Cell membrane</keyword>
<evidence type="ECO:0000256" key="4">
    <source>
        <dbReference type="ARBA" id="ARBA00022679"/>
    </source>
</evidence>
<proteinExistence type="inferred from homology"/>
<keyword evidence="6" id="KW-0472">Membrane</keyword>
<evidence type="ECO:0000256" key="5">
    <source>
        <dbReference type="ARBA" id="ARBA00022944"/>
    </source>
</evidence>
<dbReference type="RefSeq" id="WP_273705774.1">
    <property type="nucleotide sequence ID" value="NZ_JAQPWG010000020.1"/>
</dbReference>
<dbReference type="Gene3D" id="3.40.50.12580">
    <property type="match status" value="1"/>
</dbReference>
<keyword evidence="5" id="KW-0777">Teichoic acid biosynthesis</keyword>
<sequence>MKNLKKIVKAIVPVIARLIPLKKQIIFSNFYGKLPGDNPYYIWQWAEKHKIQSIWLVNDLKSAREEYAEYSFTKFVKYRGIGALMALSTSQIWVDNVRKPWIPLKRGNQLYIQTWHGEPLKQIEADAISSLDNLYLQWAKNDSKALDYVISGSDLSVSAFLKAFWLENGKEKILKIGEPRWDLFNNLETIDFSVINSTLGLNSDDKIILYMPTFRDPKGNNNAIKLNFDELISLFDSSYKLILRLHPNISHTYLHTNNSRIINASKFGNPQDLIARSEVVITDYSSSMFDAMIANKKVILLAKDLDQYLNNNRKLYLEYKALPFPKFYSEDELRSFIVNQFNDNGMFNYNDFIQQYGFVQEYHATEKIGKIILNKLNSTGKKKCI</sequence>
<dbReference type="GO" id="GO:0019350">
    <property type="term" value="P:teichoic acid biosynthetic process"/>
    <property type="evidence" value="ECO:0007669"/>
    <property type="project" value="UniProtKB-KW"/>
</dbReference>
<organism evidence="7">
    <name type="scientific">Leuconostoc mesenteroides</name>
    <dbReference type="NCBI Taxonomy" id="1245"/>
    <lineage>
        <taxon>Bacteria</taxon>
        <taxon>Bacillati</taxon>
        <taxon>Bacillota</taxon>
        <taxon>Bacilli</taxon>
        <taxon>Lactobacillales</taxon>
        <taxon>Lactobacillaceae</taxon>
        <taxon>Leuconostoc</taxon>
    </lineage>
</organism>
<dbReference type="InterPro" id="IPR043148">
    <property type="entry name" value="TagF_C"/>
</dbReference>
<dbReference type="GO" id="GO:0005886">
    <property type="term" value="C:plasma membrane"/>
    <property type="evidence" value="ECO:0007669"/>
    <property type="project" value="UniProtKB-SubCell"/>
</dbReference>
<accession>A0A7S7A9Y2</accession>
<comment type="similarity">
    <text evidence="2">Belongs to the CDP-glycerol glycerophosphotransferase family.</text>
</comment>
<keyword evidence="4 7" id="KW-0808">Transferase</keyword>
<dbReference type="PANTHER" id="PTHR37316">
    <property type="entry name" value="TEICHOIC ACID GLYCEROL-PHOSPHATE PRIMASE"/>
    <property type="match status" value="1"/>
</dbReference>
<comment type="subcellular location">
    <subcellularLocation>
        <location evidence="1">Cell membrane</location>
        <topology evidence="1">Peripheral membrane protein</topology>
    </subcellularLocation>
</comment>
<evidence type="ECO:0000256" key="3">
    <source>
        <dbReference type="ARBA" id="ARBA00022475"/>
    </source>
</evidence>
<dbReference type="Gene3D" id="3.40.50.11820">
    <property type="match status" value="1"/>
</dbReference>